<proteinExistence type="predicted"/>
<dbReference type="InterPro" id="IPR050563">
    <property type="entry name" value="4-hydroxybenzoyl-CoA_TE"/>
</dbReference>
<name>A0A1J5T3H2_9ZZZZ</name>
<keyword evidence="1" id="KW-0378">Hydrolase</keyword>
<accession>A0A1J5T3H2</accession>
<dbReference type="InterPro" id="IPR029069">
    <property type="entry name" value="HotDog_dom_sf"/>
</dbReference>
<organism evidence="2">
    <name type="scientific">mine drainage metagenome</name>
    <dbReference type="NCBI Taxonomy" id="410659"/>
    <lineage>
        <taxon>unclassified sequences</taxon>
        <taxon>metagenomes</taxon>
        <taxon>ecological metagenomes</taxon>
    </lineage>
</organism>
<dbReference type="SUPFAM" id="SSF54637">
    <property type="entry name" value="Thioesterase/thiol ester dehydrase-isomerase"/>
    <property type="match status" value="1"/>
</dbReference>
<sequence>MKNIFEISFTVLPEHLDALQHVNNVVYVQWMQDIATKHWTSFVLPELDEKILWVARRHEIDYLSQAFLNDELIMKTWTDDHSAVSWDRHYEIIRKADNRKIITAKSVWVLLDKKTFKPKRIDEEILNVLK</sequence>
<protein>
    <submittedName>
        <fullName evidence="2">Acyl-ACP thioesterase</fullName>
    </submittedName>
</protein>
<dbReference type="EMBL" id="MLJW01000032">
    <property type="protein sequence ID" value="OIR08388.1"/>
    <property type="molecule type" value="Genomic_DNA"/>
</dbReference>
<dbReference type="PANTHER" id="PTHR31793">
    <property type="entry name" value="4-HYDROXYBENZOYL-COA THIOESTERASE FAMILY MEMBER"/>
    <property type="match status" value="1"/>
</dbReference>
<dbReference type="CDD" id="cd00586">
    <property type="entry name" value="4HBT"/>
    <property type="match status" value="1"/>
</dbReference>
<dbReference type="Gene3D" id="3.10.129.10">
    <property type="entry name" value="Hotdog Thioesterase"/>
    <property type="match status" value="1"/>
</dbReference>
<evidence type="ECO:0000313" key="2">
    <source>
        <dbReference type="EMBL" id="OIR08388.1"/>
    </source>
</evidence>
<dbReference type="GO" id="GO:0047617">
    <property type="term" value="F:fatty acyl-CoA hydrolase activity"/>
    <property type="evidence" value="ECO:0007669"/>
    <property type="project" value="TreeGrafter"/>
</dbReference>
<reference evidence="2" key="1">
    <citation type="submission" date="2016-10" db="EMBL/GenBank/DDBJ databases">
        <title>Sequence of Gallionella enrichment culture.</title>
        <authorList>
            <person name="Poehlein A."/>
            <person name="Muehling M."/>
            <person name="Daniel R."/>
        </authorList>
    </citation>
    <scope>NUCLEOTIDE SEQUENCE</scope>
</reference>
<evidence type="ECO:0000256" key="1">
    <source>
        <dbReference type="ARBA" id="ARBA00022801"/>
    </source>
</evidence>
<dbReference type="PANTHER" id="PTHR31793:SF37">
    <property type="entry name" value="ACYL-COA THIOESTER HYDROLASE YBGC"/>
    <property type="match status" value="1"/>
</dbReference>
<gene>
    <name evidence="2" type="ORF">GALL_95560</name>
</gene>
<comment type="caution">
    <text evidence="2">The sequence shown here is derived from an EMBL/GenBank/DDBJ whole genome shotgun (WGS) entry which is preliminary data.</text>
</comment>
<dbReference type="AlphaFoldDB" id="A0A1J5T3H2"/>
<dbReference type="Pfam" id="PF13279">
    <property type="entry name" value="4HBT_2"/>
    <property type="match status" value="1"/>
</dbReference>